<dbReference type="InterPro" id="IPR057904">
    <property type="entry name" value="Nal1_C"/>
</dbReference>
<organism evidence="3 4">
    <name type="scientific">Pseudomonas putida ND6</name>
    <dbReference type="NCBI Taxonomy" id="231023"/>
    <lineage>
        <taxon>Bacteria</taxon>
        <taxon>Pseudomonadati</taxon>
        <taxon>Pseudomonadota</taxon>
        <taxon>Gammaproteobacteria</taxon>
        <taxon>Pseudomonadales</taxon>
        <taxon>Pseudomonadaceae</taxon>
        <taxon>Pseudomonas</taxon>
    </lineage>
</organism>
<dbReference type="EMBL" id="CP003588">
    <property type="protein sequence ID" value="AFK71669.1"/>
    <property type="molecule type" value="Genomic_DNA"/>
</dbReference>
<reference evidence="3 4" key="1">
    <citation type="journal article" date="2012" name="J. Bacteriol.">
        <title>Complete Genome Sequence of the Naphthalene-Degrading Pseudomonas putida Strain ND6.</title>
        <authorList>
            <person name="Li S."/>
            <person name="Zhao H."/>
            <person name="Li Y."/>
            <person name="Niu S."/>
            <person name="Cai B."/>
        </authorList>
    </citation>
    <scope>NUCLEOTIDE SEQUENCE [LARGE SCALE GENOMIC DNA]</scope>
    <source>
        <strain evidence="3 4">ND6</strain>
    </source>
</reference>
<accession>I3V1P8</accession>
<sequence length="409" mass="43201">MKKKFRFSGLASDDLTPGEGNRDMTTLEIPEIEVEPAVEYDAMMLGSALHEWARRHGAFAAREAAQSPIEMSLERIFDTDADAAKRISQALHRLKITAVTADSGNGTISVLCKNAISSQINKKLPKRAHGVDFSYIGKTTIETNPPPAPFSAAVGAPIWFTHSDRISCGSSVTTSQVFDAGTLGFLARLADGRLVGFSNNHVTGECNHTPHGMHILSPSPMDASPASPPPVAIGTHFALAPLNSGDPNQITLQETDAAIFLVTEPDKVSSMQGNGFYDTPSETVALRAGLRVKKVGRTTGLRAGTVLGQMVAPFYLPYKSNRFQSIVYFSGVWAVQGDGGNTFSEGGDSGSLVVTEDGTRSVGVVFAGGNNVSYILPIDKILSIFSMTLVSGHNSELANGTPASGSTAA</sequence>
<dbReference type="KEGG" id="ppi:YSA_09065"/>
<dbReference type="PATRIC" id="fig|231023.4.peg.4345"/>
<name>I3V1P8_PSEPU</name>
<evidence type="ECO:0000256" key="1">
    <source>
        <dbReference type="SAM" id="MobiDB-lite"/>
    </source>
</evidence>
<evidence type="ECO:0000313" key="4">
    <source>
        <dbReference type="Proteomes" id="UP000005268"/>
    </source>
</evidence>
<dbReference type="HOGENOM" id="CLU_743683_0_0_6"/>
<dbReference type="Pfam" id="PF25819">
    <property type="entry name" value="Nal1_C"/>
    <property type="match status" value="1"/>
</dbReference>
<dbReference type="Proteomes" id="UP000005268">
    <property type="component" value="Chromosome"/>
</dbReference>
<dbReference type="SUPFAM" id="SSF50494">
    <property type="entry name" value="Trypsin-like serine proteases"/>
    <property type="match status" value="1"/>
</dbReference>
<dbReference type="AlphaFoldDB" id="I3V1P8"/>
<evidence type="ECO:0000313" key="3">
    <source>
        <dbReference type="EMBL" id="AFK71669.1"/>
    </source>
</evidence>
<evidence type="ECO:0000259" key="2">
    <source>
        <dbReference type="Pfam" id="PF25819"/>
    </source>
</evidence>
<proteinExistence type="predicted"/>
<feature type="region of interest" description="Disordered" evidence="1">
    <location>
        <begin position="1"/>
        <end position="23"/>
    </location>
</feature>
<protein>
    <recommendedName>
        <fullName evidence="2">Nal1 C-terminal domain-containing protein</fullName>
    </recommendedName>
</protein>
<gene>
    <name evidence="3" type="ORF">YSA_09065</name>
</gene>
<feature type="domain" description="Nal1 C-terminal" evidence="2">
    <location>
        <begin position="288"/>
        <end position="371"/>
    </location>
</feature>
<dbReference type="InterPro" id="IPR009003">
    <property type="entry name" value="Peptidase_S1_PA"/>
</dbReference>